<dbReference type="Proteomes" id="UP000265581">
    <property type="component" value="Unassembled WGS sequence"/>
</dbReference>
<dbReference type="InterPro" id="IPR010982">
    <property type="entry name" value="Lambda_DNA-bd_dom_sf"/>
</dbReference>
<dbReference type="PANTHER" id="PTHR35010">
    <property type="entry name" value="BLL4672 PROTEIN-RELATED"/>
    <property type="match status" value="1"/>
</dbReference>
<dbReference type="PROSITE" id="PS50943">
    <property type="entry name" value="HTH_CROC1"/>
    <property type="match status" value="1"/>
</dbReference>
<evidence type="ECO:0000259" key="1">
    <source>
        <dbReference type="PROSITE" id="PS50943"/>
    </source>
</evidence>
<dbReference type="AlphaFoldDB" id="A0A371PDV1"/>
<dbReference type="EMBL" id="QUBR01000001">
    <property type="protein sequence ID" value="REK73688.1"/>
    <property type="molecule type" value="Genomic_DNA"/>
</dbReference>
<organism evidence="2 3">
    <name type="scientific">Aeromicrobium endophyticum</name>
    <dbReference type="NCBI Taxonomy" id="2292704"/>
    <lineage>
        <taxon>Bacteria</taxon>
        <taxon>Bacillati</taxon>
        <taxon>Actinomycetota</taxon>
        <taxon>Actinomycetes</taxon>
        <taxon>Propionibacteriales</taxon>
        <taxon>Nocardioidaceae</taxon>
        <taxon>Aeromicrobium</taxon>
    </lineage>
</organism>
<dbReference type="Gene3D" id="3.30.450.180">
    <property type="match status" value="1"/>
</dbReference>
<dbReference type="SMART" id="SM00530">
    <property type="entry name" value="HTH_XRE"/>
    <property type="match status" value="1"/>
</dbReference>
<sequence>MVTTDPAALPAWAAKTAACRYRSAWDRPCHPRTAATRHYEHVDELAHVIRDWRHRLRPEEAGFAAGLNRRTSGLRREELALIAGLSVDYVVRLEQGRARHPSLQVLTALARALQLNDDERAHLFRVAGAAMRPTGCVPRHVTPTSMRLIERFRDLPVAIAVMTAIYEPILWNPLWVALFGDPASQMLIERNVAWRYFTDRSHPVTHTPEDDEAYANDLVGHLRAASGKYPEDPHIPQLVGRLTSTSPEFARRWKGGTVGELRSSRKTLHTSLVGDIVVDCDTLTGPGDQAVVIMTAAPGSEDEQKLDLLRVVGSQMSSGVPSSGT</sequence>
<evidence type="ECO:0000313" key="2">
    <source>
        <dbReference type="EMBL" id="REK73688.1"/>
    </source>
</evidence>
<dbReference type="CDD" id="cd00093">
    <property type="entry name" value="HTH_XRE"/>
    <property type="match status" value="1"/>
</dbReference>
<dbReference type="PANTHER" id="PTHR35010:SF2">
    <property type="entry name" value="BLL4672 PROTEIN"/>
    <property type="match status" value="1"/>
</dbReference>
<protein>
    <submittedName>
        <fullName evidence="2">XRE family transcriptional regulator</fullName>
    </submittedName>
</protein>
<proteinExistence type="predicted"/>
<dbReference type="SUPFAM" id="SSF47413">
    <property type="entry name" value="lambda repressor-like DNA-binding domains"/>
    <property type="match status" value="1"/>
</dbReference>
<evidence type="ECO:0000313" key="3">
    <source>
        <dbReference type="Proteomes" id="UP000265581"/>
    </source>
</evidence>
<accession>A0A371PDV1</accession>
<gene>
    <name evidence="2" type="ORF">DX116_09200</name>
</gene>
<dbReference type="Pfam" id="PF17765">
    <property type="entry name" value="MLTR_LBD"/>
    <property type="match status" value="1"/>
</dbReference>
<dbReference type="Pfam" id="PF13560">
    <property type="entry name" value="HTH_31"/>
    <property type="match status" value="1"/>
</dbReference>
<dbReference type="Gene3D" id="1.10.260.40">
    <property type="entry name" value="lambda repressor-like DNA-binding domains"/>
    <property type="match status" value="1"/>
</dbReference>
<name>A0A371PDV1_9ACTN</name>
<dbReference type="OrthoDB" id="3212310at2"/>
<dbReference type="InterPro" id="IPR001387">
    <property type="entry name" value="Cro/C1-type_HTH"/>
</dbReference>
<reference evidence="2 3" key="1">
    <citation type="submission" date="2018-08" db="EMBL/GenBank/DDBJ databases">
        <title>Aeromicrobium sp. M2KJ-4, whole genome shotgun sequence.</title>
        <authorList>
            <person name="Tuo L."/>
        </authorList>
    </citation>
    <scope>NUCLEOTIDE SEQUENCE [LARGE SCALE GENOMIC DNA]</scope>
    <source>
        <strain evidence="2 3">M2KJ-4</strain>
    </source>
</reference>
<dbReference type="InterPro" id="IPR041413">
    <property type="entry name" value="MLTR_LBD"/>
</dbReference>
<dbReference type="GO" id="GO:0003677">
    <property type="term" value="F:DNA binding"/>
    <property type="evidence" value="ECO:0007669"/>
    <property type="project" value="InterPro"/>
</dbReference>
<feature type="domain" description="HTH cro/C1-type" evidence="1">
    <location>
        <begin position="73"/>
        <end position="120"/>
    </location>
</feature>
<keyword evidence="3" id="KW-1185">Reference proteome</keyword>
<comment type="caution">
    <text evidence="2">The sequence shown here is derived from an EMBL/GenBank/DDBJ whole genome shotgun (WGS) entry which is preliminary data.</text>
</comment>